<gene>
    <name evidence="1" type="ORF">SNAT2548_LOCUS29699</name>
</gene>
<protein>
    <submittedName>
        <fullName evidence="1">Uncharacterized protein</fullName>
    </submittedName>
</protein>
<proteinExistence type="predicted"/>
<accession>A0A812TK18</accession>
<evidence type="ECO:0000313" key="2">
    <source>
        <dbReference type="Proteomes" id="UP000604046"/>
    </source>
</evidence>
<dbReference type="EMBL" id="CAJNDS010002573">
    <property type="protein sequence ID" value="CAE7530301.1"/>
    <property type="molecule type" value="Genomic_DNA"/>
</dbReference>
<evidence type="ECO:0000313" key="1">
    <source>
        <dbReference type="EMBL" id="CAE7530301.1"/>
    </source>
</evidence>
<dbReference type="Proteomes" id="UP000604046">
    <property type="component" value="Unassembled WGS sequence"/>
</dbReference>
<comment type="caution">
    <text evidence="1">The sequence shown here is derived from an EMBL/GenBank/DDBJ whole genome shotgun (WGS) entry which is preliminary data.</text>
</comment>
<dbReference type="AlphaFoldDB" id="A0A812TK18"/>
<organism evidence="1 2">
    <name type="scientific">Symbiodinium natans</name>
    <dbReference type="NCBI Taxonomy" id="878477"/>
    <lineage>
        <taxon>Eukaryota</taxon>
        <taxon>Sar</taxon>
        <taxon>Alveolata</taxon>
        <taxon>Dinophyceae</taxon>
        <taxon>Suessiales</taxon>
        <taxon>Symbiodiniaceae</taxon>
        <taxon>Symbiodinium</taxon>
    </lineage>
</organism>
<sequence>MGQALRRRIAAPVMEQVARAPPVSSEQGGALILPRVAQSMSEWASRPRTQTVHQVGFFVSSLGGVGGDFWPLVWGTRCALRGITWTWSLMTSNREAIREAKAGVNLMHQVKLDIIIKEDGYLSANHLGWSRKNALTMLNGKVAWILEGVLGASQGEVPGEARQAGLRCQNWRGDSVDA</sequence>
<name>A0A812TK18_9DINO</name>
<keyword evidence="2" id="KW-1185">Reference proteome</keyword>
<reference evidence="1" key="1">
    <citation type="submission" date="2021-02" db="EMBL/GenBank/DDBJ databases">
        <authorList>
            <person name="Dougan E. K."/>
            <person name="Rhodes N."/>
            <person name="Thang M."/>
            <person name="Chan C."/>
        </authorList>
    </citation>
    <scope>NUCLEOTIDE SEQUENCE</scope>
</reference>